<dbReference type="InterPro" id="IPR055411">
    <property type="entry name" value="LRR_FXL15/At3g58940/PEG3-like"/>
</dbReference>
<evidence type="ECO:0000259" key="1">
    <source>
        <dbReference type="PROSITE" id="PS50181"/>
    </source>
</evidence>
<dbReference type="InterPro" id="IPR036047">
    <property type="entry name" value="F-box-like_dom_sf"/>
</dbReference>
<evidence type="ECO:0000313" key="2">
    <source>
        <dbReference type="EMBL" id="PIA52457.1"/>
    </source>
</evidence>
<dbReference type="Gene3D" id="3.80.10.10">
    <property type="entry name" value="Ribonuclease Inhibitor"/>
    <property type="match status" value="1"/>
</dbReference>
<dbReference type="InterPro" id="IPR053781">
    <property type="entry name" value="F-box_AtFBL13-like"/>
</dbReference>
<dbReference type="SMART" id="SM00256">
    <property type="entry name" value="FBOX"/>
    <property type="match status" value="1"/>
</dbReference>
<dbReference type="STRING" id="218851.A0A2G5EA79"/>
<dbReference type="InterPro" id="IPR053772">
    <property type="entry name" value="At1g61320/At1g61330-like"/>
</dbReference>
<dbReference type="Pfam" id="PF00646">
    <property type="entry name" value="F-box"/>
    <property type="match status" value="1"/>
</dbReference>
<organism evidence="2 3">
    <name type="scientific">Aquilegia coerulea</name>
    <name type="common">Rocky mountain columbine</name>
    <dbReference type="NCBI Taxonomy" id="218851"/>
    <lineage>
        <taxon>Eukaryota</taxon>
        <taxon>Viridiplantae</taxon>
        <taxon>Streptophyta</taxon>
        <taxon>Embryophyta</taxon>
        <taxon>Tracheophyta</taxon>
        <taxon>Spermatophyta</taxon>
        <taxon>Magnoliopsida</taxon>
        <taxon>Ranunculales</taxon>
        <taxon>Ranunculaceae</taxon>
        <taxon>Thalictroideae</taxon>
        <taxon>Aquilegia</taxon>
    </lineage>
</organism>
<name>A0A2G5EA79_AQUCA</name>
<dbReference type="OrthoDB" id="629734at2759"/>
<dbReference type="Pfam" id="PF08387">
    <property type="entry name" value="FBD"/>
    <property type="match status" value="1"/>
</dbReference>
<dbReference type="InterPro" id="IPR001810">
    <property type="entry name" value="F-box_dom"/>
</dbReference>
<dbReference type="PANTHER" id="PTHR34145:SF28">
    <property type="entry name" value="F-BOX DOMAIN-CONTAINING PROTEIN"/>
    <property type="match status" value="1"/>
</dbReference>
<dbReference type="InParanoid" id="A0A2G5EA79"/>
<reference evidence="2 3" key="1">
    <citation type="submission" date="2017-09" db="EMBL/GenBank/DDBJ databases">
        <title>WGS assembly of Aquilegia coerulea Goldsmith.</title>
        <authorList>
            <person name="Hodges S."/>
            <person name="Kramer E."/>
            <person name="Nordborg M."/>
            <person name="Tomkins J."/>
            <person name="Borevitz J."/>
            <person name="Derieg N."/>
            <person name="Yan J."/>
            <person name="Mihaltcheva S."/>
            <person name="Hayes R.D."/>
            <person name="Rokhsar D."/>
        </authorList>
    </citation>
    <scope>NUCLEOTIDE SEQUENCE [LARGE SCALE GENOMIC DNA]</scope>
    <source>
        <strain evidence="3">cv. Goldsmith</strain>
    </source>
</reference>
<dbReference type="CDD" id="cd22160">
    <property type="entry name" value="F-box_AtFBL13-like"/>
    <property type="match status" value="1"/>
</dbReference>
<sequence>MRREEEQEKKAVSAAGLDKISNLPNELIEKILTLIPIRDIVKTCILSKTWKNTWMYVPRLRFDSNTCSPVSSSIEEGGPTQTSLVNFVNNVITRHKCIICSFYLEDYLDSGCSEIDQWMLFLSSIKMLQHLVLQFDKAKPYQVPDSVFSCQALNGLILRGCILQLPSQFNGFSRLYTLKLYHVNLTREAIETLISKSPFLRHLKVWKCSFSSQLSIHAPKLKTCCVRGPCKLVDFRYTPKLDDVTVGRWSVGIHYPCKLNKVLRGIVKVKKLKIEYPYMEVKISFLILGMTFRRLKYVEFHVNYDDSKQMLAVLCLCMSSPNLEELHIKIMHGKDSLDHEEHLWEAQLKKKQKIFGHLKMMKLARFNGARHEFELLQFVLVNAVDLETLTIEYWKESPHNEHEKLSMEEKVRQFERASPTAMILFSTVT</sequence>
<protein>
    <recommendedName>
        <fullName evidence="1">F-box domain-containing protein</fullName>
    </recommendedName>
</protein>
<dbReference type="InterPro" id="IPR006566">
    <property type="entry name" value="FBD"/>
</dbReference>
<proteinExistence type="predicted"/>
<accession>A0A2G5EA79</accession>
<dbReference type="SUPFAM" id="SSF52047">
    <property type="entry name" value="RNI-like"/>
    <property type="match status" value="1"/>
</dbReference>
<dbReference type="Proteomes" id="UP000230069">
    <property type="component" value="Unassembled WGS sequence"/>
</dbReference>
<keyword evidence="3" id="KW-1185">Reference proteome</keyword>
<dbReference type="AlphaFoldDB" id="A0A2G5EA79"/>
<dbReference type="EMBL" id="KZ305027">
    <property type="protein sequence ID" value="PIA52457.1"/>
    <property type="molecule type" value="Genomic_DNA"/>
</dbReference>
<gene>
    <name evidence="2" type="ORF">AQUCO_01000378v1</name>
</gene>
<dbReference type="Pfam" id="PF24758">
    <property type="entry name" value="LRR_At5g56370"/>
    <property type="match status" value="1"/>
</dbReference>
<dbReference type="PROSITE" id="PS50181">
    <property type="entry name" value="FBOX"/>
    <property type="match status" value="1"/>
</dbReference>
<dbReference type="InterPro" id="IPR032675">
    <property type="entry name" value="LRR_dom_sf"/>
</dbReference>
<evidence type="ECO:0000313" key="3">
    <source>
        <dbReference type="Proteomes" id="UP000230069"/>
    </source>
</evidence>
<dbReference type="PANTHER" id="PTHR34145">
    <property type="entry name" value="OS02G0105600 PROTEIN"/>
    <property type="match status" value="1"/>
</dbReference>
<feature type="domain" description="F-box" evidence="1">
    <location>
        <begin position="17"/>
        <end position="52"/>
    </location>
</feature>
<dbReference type="SUPFAM" id="SSF81383">
    <property type="entry name" value="F-box domain"/>
    <property type="match status" value="1"/>
</dbReference>